<keyword evidence="6" id="KW-1185">Reference proteome</keyword>
<dbReference type="PRINTS" id="PR00072">
    <property type="entry name" value="MALOXRDTASE"/>
</dbReference>
<feature type="region of interest" description="Disordered" evidence="3">
    <location>
        <begin position="40"/>
        <end position="70"/>
    </location>
</feature>
<dbReference type="PANTHER" id="PTHR23406:SF32">
    <property type="entry name" value="NADP-DEPENDENT MALIC ENZYME"/>
    <property type="match status" value="1"/>
</dbReference>
<name>W7T7U9_9STRA</name>
<feature type="non-terminal residue" evidence="5">
    <location>
        <position position="263"/>
    </location>
</feature>
<dbReference type="SMART" id="SM01274">
    <property type="entry name" value="malic"/>
    <property type="match status" value="1"/>
</dbReference>
<dbReference type="PANTHER" id="PTHR23406">
    <property type="entry name" value="MALIC ENZYME-RELATED"/>
    <property type="match status" value="1"/>
</dbReference>
<dbReference type="AlphaFoldDB" id="W7T7U9"/>
<evidence type="ECO:0000313" key="6">
    <source>
        <dbReference type="Proteomes" id="UP000019335"/>
    </source>
</evidence>
<organism evidence="5 6">
    <name type="scientific">Nannochloropsis gaditana</name>
    <dbReference type="NCBI Taxonomy" id="72520"/>
    <lineage>
        <taxon>Eukaryota</taxon>
        <taxon>Sar</taxon>
        <taxon>Stramenopiles</taxon>
        <taxon>Ochrophyta</taxon>
        <taxon>Eustigmatophyceae</taxon>
        <taxon>Eustigmatales</taxon>
        <taxon>Monodopsidaceae</taxon>
        <taxon>Nannochloropsis</taxon>
    </lineage>
</organism>
<feature type="compositionally biased region" description="Polar residues" evidence="3">
    <location>
        <begin position="61"/>
        <end position="70"/>
    </location>
</feature>
<dbReference type="InterPro" id="IPR037062">
    <property type="entry name" value="Malic_N_dom_sf"/>
</dbReference>
<evidence type="ECO:0000256" key="1">
    <source>
        <dbReference type="ARBA" id="ARBA00001946"/>
    </source>
</evidence>
<dbReference type="OrthoDB" id="200225at2759"/>
<dbReference type="Proteomes" id="UP000019335">
    <property type="component" value="Chromosome 18"/>
</dbReference>
<evidence type="ECO:0000259" key="4">
    <source>
        <dbReference type="SMART" id="SM01274"/>
    </source>
</evidence>
<dbReference type="Gene3D" id="3.40.50.10380">
    <property type="entry name" value="Malic enzyme, N-terminal domain"/>
    <property type="match status" value="1"/>
</dbReference>
<gene>
    <name evidence="5" type="ORF">Naga_100957g1</name>
</gene>
<dbReference type="InterPro" id="IPR012301">
    <property type="entry name" value="Malic_N_dom"/>
</dbReference>
<proteinExistence type="predicted"/>
<dbReference type="Pfam" id="PF00390">
    <property type="entry name" value="malic"/>
    <property type="match status" value="1"/>
</dbReference>
<keyword evidence="2" id="KW-0560">Oxidoreductase</keyword>
<comment type="cofactor">
    <cofactor evidence="1">
        <name>Mg(2+)</name>
        <dbReference type="ChEBI" id="CHEBI:18420"/>
    </cofactor>
</comment>
<dbReference type="InterPro" id="IPR046346">
    <property type="entry name" value="Aminoacid_DH-like_N_sf"/>
</dbReference>
<dbReference type="SUPFAM" id="SSF53223">
    <property type="entry name" value="Aminoacid dehydrogenase-like, N-terminal domain"/>
    <property type="match status" value="1"/>
</dbReference>
<evidence type="ECO:0000313" key="5">
    <source>
        <dbReference type="EMBL" id="EWM23085.1"/>
    </source>
</evidence>
<dbReference type="EMBL" id="AZIL01001843">
    <property type="protein sequence ID" value="EWM23085.1"/>
    <property type="molecule type" value="Genomic_DNA"/>
</dbReference>
<sequence length="263" mass="29638">MLAHAARLPGLSGLPPRHAFSTLSRVSLSPLAMIGGRCQGRRQDGVGNHQQRQVGSPRRAFSSQHHSTQSLTCPLHPVHWKGHNYKPLLVKKRGVDIVQDPLYNKGTGFQHGERDRLNIRGLLPPRYLDFKTQIDRVMSNLRNQGDDMRKHIYLTELHDRNETLFHRVIVDNIEELAPIIYTPTVGRACVEFGQHFRRPRGMYFSTMDRGHFASMMYNWPQREVHVIVVTDGSRILGLGDLGANGAGIPIGKLALYCAAGKEK</sequence>
<dbReference type="GO" id="GO:0004471">
    <property type="term" value="F:malate dehydrogenase (decarboxylating) (NAD+) activity"/>
    <property type="evidence" value="ECO:0007669"/>
    <property type="project" value="TreeGrafter"/>
</dbReference>
<dbReference type="InterPro" id="IPR001891">
    <property type="entry name" value="Malic_OxRdtase"/>
</dbReference>
<dbReference type="GO" id="GO:0005739">
    <property type="term" value="C:mitochondrion"/>
    <property type="evidence" value="ECO:0007669"/>
    <property type="project" value="TreeGrafter"/>
</dbReference>
<comment type="caution">
    <text evidence="5">The sequence shown here is derived from an EMBL/GenBank/DDBJ whole genome shotgun (WGS) entry which is preliminary data.</text>
</comment>
<accession>W7T7U9</accession>
<reference evidence="5 6" key="1">
    <citation type="journal article" date="2014" name="Mol. Plant">
        <title>Chromosome Scale Genome Assembly and Transcriptome Profiling of Nannochloropsis gaditana in Nitrogen Depletion.</title>
        <authorList>
            <person name="Corteggiani Carpinelli E."/>
            <person name="Telatin A."/>
            <person name="Vitulo N."/>
            <person name="Forcato C."/>
            <person name="D'Angelo M."/>
            <person name="Schiavon R."/>
            <person name="Vezzi A."/>
            <person name="Giacometti G.M."/>
            <person name="Morosinotto T."/>
            <person name="Valle G."/>
        </authorList>
    </citation>
    <scope>NUCLEOTIDE SEQUENCE [LARGE SCALE GENOMIC DNA]</scope>
    <source>
        <strain evidence="5 6">B-31</strain>
    </source>
</reference>
<evidence type="ECO:0000256" key="3">
    <source>
        <dbReference type="SAM" id="MobiDB-lite"/>
    </source>
</evidence>
<dbReference type="GO" id="GO:0006108">
    <property type="term" value="P:malate metabolic process"/>
    <property type="evidence" value="ECO:0007669"/>
    <property type="project" value="TreeGrafter"/>
</dbReference>
<feature type="domain" description="Malic enzyme N-terminal" evidence="4">
    <location>
        <begin position="158"/>
        <end position="263"/>
    </location>
</feature>
<protein>
    <submittedName>
        <fullName evidence="5">Malic enzyme</fullName>
    </submittedName>
</protein>
<evidence type="ECO:0000256" key="2">
    <source>
        <dbReference type="ARBA" id="ARBA00023002"/>
    </source>
</evidence>